<name>Q2KWZ0_BORA1</name>
<dbReference type="KEGG" id="bav:BAV2592"/>
<dbReference type="HOGENOM" id="CLU_2895062_0_0_4"/>
<gene>
    <name evidence="2" type="ordered locus">BAV2592</name>
</gene>
<dbReference type="EMBL" id="AM167904">
    <property type="protein sequence ID" value="CAJ50204.1"/>
    <property type="molecule type" value="Genomic_DNA"/>
</dbReference>
<evidence type="ECO:0000313" key="2">
    <source>
        <dbReference type="EMBL" id="CAJ50204.1"/>
    </source>
</evidence>
<evidence type="ECO:0000256" key="1">
    <source>
        <dbReference type="SAM" id="MobiDB-lite"/>
    </source>
</evidence>
<reference evidence="2 3" key="1">
    <citation type="journal article" date="2006" name="J. Bacteriol.">
        <title>Comparison of the genome sequence of the poultry pathogen Bordetella avium with those of B. bronchiseptica, B. pertussis, and B. parapertussis reveals extensive diversity in surface structures associated with host interaction.</title>
        <authorList>
            <person name="Sebaihia M."/>
            <person name="Preston A."/>
            <person name="Maskell D.J."/>
            <person name="Kuzmiak H."/>
            <person name="Connell T.D."/>
            <person name="King N.D."/>
            <person name="Orndorff P.E."/>
            <person name="Miyamoto D.M."/>
            <person name="Thomson N.R."/>
            <person name="Harris D."/>
            <person name="Goble A."/>
            <person name="Lord A."/>
            <person name="Murphy L."/>
            <person name="Quail M.A."/>
            <person name="Rutter S."/>
            <person name="Squares R."/>
            <person name="Squares S."/>
            <person name="Woodward J."/>
            <person name="Parkhill J."/>
            <person name="Temple L.M."/>
        </authorList>
    </citation>
    <scope>NUCLEOTIDE SEQUENCE [LARGE SCALE GENOMIC DNA]</scope>
    <source>
        <strain evidence="2 3">197N</strain>
    </source>
</reference>
<organism evidence="2 3">
    <name type="scientific">Bordetella avium (strain 197N)</name>
    <dbReference type="NCBI Taxonomy" id="360910"/>
    <lineage>
        <taxon>Bacteria</taxon>
        <taxon>Pseudomonadati</taxon>
        <taxon>Pseudomonadota</taxon>
        <taxon>Betaproteobacteria</taxon>
        <taxon>Burkholderiales</taxon>
        <taxon>Alcaligenaceae</taxon>
        <taxon>Bordetella</taxon>
    </lineage>
</organism>
<dbReference type="Proteomes" id="UP000001977">
    <property type="component" value="Chromosome"/>
</dbReference>
<dbReference type="STRING" id="360910.BAV2592"/>
<evidence type="ECO:0000313" key="3">
    <source>
        <dbReference type="Proteomes" id="UP000001977"/>
    </source>
</evidence>
<keyword evidence="3" id="KW-1185">Reference proteome</keyword>
<sequence length="62" mass="6695">MRRGVGRCGGFVVAGGQGHGQHRSDNQGFAHHMKAPVLNEGDPMGIRGNQYSGYRNLSDAWV</sequence>
<feature type="region of interest" description="Disordered" evidence="1">
    <location>
        <begin position="13"/>
        <end position="62"/>
    </location>
</feature>
<proteinExistence type="predicted"/>
<dbReference type="AlphaFoldDB" id="Q2KWZ0"/>
<accession>Q2KWZ0</accession>
<protein>
    <submittedName>
        <fullName evidence="2">Uncharacterized protein</fullName>
    </submittedName>
</protein>